<dbReference type="SUPFAM" id="SSF48452">
    <property type="entry name" value="TPR-like"/>
    <property type="match status" value="3"/>
</dbReference>
<dbReference type="Pfam" id="PF13424">
    <property type="entry name" value="TPR_12"/>
    <property type="match status" value="3"/>
</dbReference>
<dbReference type="Proteomes" id="UP000006702">
    <property type="component" value="Unassembled WGS sequence"/>
</dbReference>
<dbReference type="SUPFAM" id="SSF52540">
    <property type="entry name" value="P-loop containing nucleoside triphosphate hydrolases"/>
    <property type="match status" value="1"/>
</dbReference>
<dbReference type="SMART" id="SM00382">
    <property type="entry name" value="AAA"/>
    <property type="match status" value="1"/>
</dbReference>
<dbReference type="Pfam" id="PF01048">
    <property type="entry name" value="PNP_UDP_1"/>
    <property type="match status" value="1"/>
</dbReference>
<organism evidence="2 3">
    <name type="scientific">Neosartorya fischeri (strain ATCC 1020 / DSM 3700 / CBS 544.65 / FGSC A1164 / JCM 1740 / NRRL 181 / WB 181)</name>
    <name type="common">Aspergillus fischerianus</name>
    <dbReference type="NCBI Taxonomy" id="331117"/>
    <lineage>
        <taxon>Eukaryota</taxon>
        <taxon>Fungi</taxon>
        <taxon>Dikarya</taxon>
        <taxon>Ascomycota</taxon>
        <taxon>Pezizomycotina</taxon>
        <taxon>Eurotiomycetes</taxon>
        <taxon>Eurotiomycetidae</taxon>
        <taxon>Eurotiales</taxon>
        <taxon>Aspergillaceae</taxon>
        <taxon>Aspergillus</taxon>
        <taxon>Aspergillus subgen. Fumigati</taxon>
    </lineage>
</organism>
<dbReference type="Gene3D" id="1.25.40.10">
    <property type="entry name" value="Tetratricopeptide repeat domain"/>
    <property type="match status" value="3"/>
</dbReference>
<dbReference type="eggNOG" id="KOG1840">
    <property type="taxonomic scope" value="Eukaryota"/>
</dbReference>
<dbReference type="PANTHER" id="PTHR46082:SF11">
    <property type="entry name" value="AAA+ ATPASE DOMAIN-CONTAINING PROTEIN-RELATED"/>
    <property type="match status" value="1"/>
</dbReference>
<dbReference type="Pfam" id="PF00931">
    <property type="entry name" value="NB-ARC"/>
    <property type="match status" value="1"/>
</dbReference>
<dbReference type="InterPro" id="IPR000845">
    <property type="entry name" value="Nucleoside_phosphorylase_d"/>
</dbReference>
<dbReference type="InterPro" id="IPR019734">
    <property type="entry name" value="TPR_rpt"/>
</dbReference>
<dbReference type="GO" id="GO:0003824">
    <property type="term" value="F:catalytic activity"/>
    <property type="evidence" value="ECO:0007669"/>
    <property type="project" value="InterPro"/>
</dbReference>
<dbReference type="OMA" id="LVSTYWA"/>
<dbReference type="InterPro" id="IPR035994">
    <property type="entry name" value="Nucleoside_phosphorylase_sf"/>
</dbReference>
<dbReference type="KEGG" id="nfi:NFIA_058070"/>
<reference evidence="3" key="1">
    <citation type="journal article" date="2008" name="PLoS Genet.">
        <title>Genomic islands in the pathogenic filamentous fungus Aspergillus fumigatus.</title>
        <authorList>
            <person name="Fedorova N.D."/>
            <person name="Khaldi N."/>
            <person name="Joardar V.S."/>
            <person name="Maiti R."/>
            <person name="Amedeo P."/>
            <person name="Anderson M.J."/>
            <person name="Crabtree J."/>
            <person name="Silva J.C."/>
            <person name="Badger J.H."/>
            <person name="Albarraq A."/>
            <person name="Angiuoli S."/>
            <person name="Bussey H."/>
            <person name="Bowyer P."/>
            <person name="Cotty P.J."/>
            <person name="Dyer P.S."/>
            <person name="Egan A."/>
            <person name="Galens K."/>
            <person name="Fraser-Liggett C.M."/>
            <person name="Haas B.J."/>
            <person name="Inman J.M."/>
            <person name="Kent R."/>
            <person name="Lemieux S."/>
            <person name="Malavazi I."/>
            <person name="Orvis J."/>
            <person name="Roemer T."/>
            <person name="Ronning C.M."/>
            <person name="Sundaram J.P."/>
            <person name="Sutton G."/>
            <person name="Turner G."/>
            <person name="Venter J.C."/>
            <person name="White O.R."/>
            <person name="Whitty B.R."/>
            <person name="Youngman P."/>
            <person name="Wolfe K.H."/>
            <person name="Goldman G.H."/>
            <person name="Wortman J.R."/>
            <person name="Jiang B."/>
            <person name="Denning D.W."/>
            <person name="Nierman W.C."/>
        </authorList>
    </citation>
    <scope>NUCLEOTIDE SEQUENCE [LARGE SCALE GENOMIC DNA]</scope>
    <source>
        <strain evidence="3">ATCC 1020 / DSM 3700 / CBS 544.65 / FGSC A1164 / JCM 1740 / NRRL 181 / WB 181</strain>
    </source>
</reference>
<dbReference type="Pfam" id="PF13374">
    <property type="entry name" value="TPR_10"/>
    <property type="match status" value="2"/>
</dbReference>
<dbReference type="VEuPathDB" id="FungiDB:NFIA_058070"/>
<protein>
    <submittedName>
        <fullName evidence="2">Kinesin light chain</fullName>
    </submittedName>
</protein>
<dbReference type="SUPFAM" id="SSF53167">
    <property type="entry name" value="Purine and uridine phosphorylases"/>
    <property type="match status" value="1"/>
</dbReference>
<dbReference type="HOGENOM" id="CLU_000288_125_3_1"/>
<dbReference type="InterPro" id="IPR003593">
    <property type="entry name" value="AAA+_ATPase"/>
</dbReference>
<dbReference type="Gene3D" id="3.40.50.300">
    <property type="entry name" value="P-loop containing nucleotide triphosphate hydrolases"/>
    <property type="match status" value="1"/>
</dbReference>
<dbReference type="RefSeq" id="XP_001258354.1">
    <property type="nucleotide sequence ID" value="XM_001258353.1"/>
</dbReference>
<dbReference type="Gene3D" id="3.40.50.1580">
    <property type="entry name" value="Nucleoside phosphorylase domain"/>
    <property type="match status" value="1"/>
</dbReference>
<evidence type="ECO:0000259" key="1">
    <source>
        <dbReference type="SMART" id="SM00382"/>
    </source>
</evidence>
<sequence length="1196" mass="134268">MALTHDDYTVAWICALPLEMAAASVMLGKTHNLLPKPSTDPNAYVLGELNGHYIVIACLPDGIYGTISASTVMAHMVSTFPRVQFGLMVGIGGGVPSTSHDIRLGDVVVSKPVGRYSGVIQYDYGKAVQGGQFEPIGTLNKPPQTLLTHVAHLESREMIRKEGAISTIVRDVLDRNPDMKDRFSPPNQESDYLFRSSYRHADPKSNCEKCDKDQLVCRLPRTPNTPHIHYGLIASGDQVMKDSEARDGLAQRHGILCFEMEAAGLMDGLPTLVIRGICDYCDSHKQKEWQGYAALTAAAYAKWLLSAMPVSLMTQGLAKNNSRMGHYMVPLGRNPRFVGRQNEITRLQELITMKDGPRKVAITGLGGVGKTQVALELAYRIRDRDTECSIFWLACTSYEVMEQTYLNIAQAVGLPDVKPAEVKAQVKRYLSSKQAGKWLLIFDNADDMDMWLSDDRTGPALEDFLPQNEQGRILFTTRNRKLAVELTSSNIISIPDVDEDTALKILERSLVDKGLLQDHPTAVAILEKLAFLPLAITQASAYINKNGLNLSTYSALLQEQEPEVVELLSEDFKDEGRYKDLQNPVITTWLISFKQIQRQDQLAADLLSFMACINPRNIPQSLLPMPKSRKRGIDALGLLNAYAFTNRQDTSINLHRLVHIAARNWLKKNALFSHWIQRAADQIRKVFPDDHYTNRELWREYLPHALSLAYEDEFTAQWKEYIDLIQNIADCLYQDGRWNEAEVLYTELIRINQEETGPYHPSAFTGMDGLASTYWAQKRWNEAEKLLLQVIEMRKAVLGAQHPDTLSSMAELALTYWAQERISEAEKLGLQVLEMRKAVLGPEHPDTLSSMVHLATTYQAQKQWDEAEKLGLQVLEIRKTVLGAEHPDTLHTVENLVSTYWAQKQWDEAKKLGLQVLEMSKTVLGPEHPDTLHTVENLVSTYWAQKQWDEAEKLGLQVLEIRKTVLGAEHPDTLHTVENLVSTYWAQKQWDEAEKLGLQVFGIRKTMLGAEHPDTLYTMANLASTYGAQGRLNEAEKLELQVLEMRKTVLGVEHPDTLLSMHNLACTWKSQEKLQDALALMGKCSELCNRTLGPDHPLAISSSSALNDWKGIHDSLPNESPPMATSQPERSHNLPEIAAKHTAAASIAQPLYEKRIESPHTPRRSAAKLFLGDHPLLIACRRTSTAPEGQDLQEID</sequence>
<dbReference type="InterPro" id="IPR027417">
    <property type="entry name" value="P-loop_NTPase"/>
</dbReference>
<dbReference type="EMBL" id="DS027698">
    <property type="protein sequence ID" value="EAW16457.1"/>
    <property type="molecule type" value="Genomic_DNA"/>
</dbReference>
<name>A1DNT6_NEOFI</name>
<evidence type="ECO:0000313" key="2">
    <source>
        <dbReference type="EMBL" id="EAW16457.1"/>
    </source>
</evidence>
<proteinExistence type="predicted"/>
<evidence type="ECO:0000313" key="3">
    <source>
        <dbReference type="Proteomes" id="UP000006702"/>
    </source>
</evidence>
<accession>A1DNT6</accession>
<keyword evidence="3" id="KW-1185">Reference proteome</keyword>
<dbReference type="GO" id="GO:0009116">
    <property type="term" value="P:nucleoside metabolic process"/>
    <property type="evidence" value="ECO:0007669"/>
    <property type="project" value="InterPro"/>
</dbReference>
<gene>
    <name evidence="2" type="ORF">NFIA_058070</name>
</gene>
<dbReference type="OrthoDB" id="5986190at2759"/>
<dbReference type="InterPro" id="IPR053137">
    <property type="entry name" value="NLR-like"/>
</dbReference>
<dbReference type="SMART" id="SM00028">
    <property type="entry name" value="TPR"/>
    <property type="match status" value="6"/>
</dbReference>
<feature type="domain" description="AAA+ ATPase" evidence="1">
    <location>
        <begin position="356"/>
        <end position="498"/>
    </location>
</feature>
<dbReference type="AlphaFoldDB" id="A1DNT6"/>
<dbReference type="GeneID" id="4584870"/>
<dbReference type="GO" id="GO:0043531">
    <property type="term" value="F:ADP binding"/>
    <property type="evidence" value="ECO:0007669"/>
    <property type="project" value="InterPro"/>
</dbReference>
<dbReference type="PANTHER" id="PTHR46082">
    <property type="entry name" value="ATP/GTP-BINDING PROTEIN-RELATED"/>
    <property type="match status" value="1"/>
</dbReference>
<dbReference type="InterPro" id="IPR011990">
    <property type="entry name" value="TPR-like_helical_dom_sf"/>
</dbReference>
<dbReference type="InterPro" id="IPR002182">
    <property type="entry name" value="NB-ARC"/>
</dbReference>
<dbReference type="STRING" id="331117.A1DNT6"/>